<dbReference type="GO" id="GO:0005737">
    <property type="term" value="C:cytoplasm"/>
    <property type="evidence" value="ECO:0000318"/>
    <property type="project" value="GO_Central"/>
</dbReference>
<dbReference type="InterPro" id="IPR027417">
    <property type="entry name" value="P-loop_NTPase"/>
</dbReference>
<dbReference type="OrthoDB" id="548867at2759"/>
<protein>
    <recommendedName>
        <fullName evidence="7">AAA+ ATPase domain-containing protein</fullName>
    </recommendedName>
</protein>
<accession>T1FY62</accession>
<dbReference type="GO" id="GO:0005739">
    <property type="term" value="C:mitochondrion"/>
    <property type="evidence" value="ECO:0000318"/>
    <property type="project" value="GO_Central"/>
</dbReference>
<evidence type="ECO:0000256" key="3">
    <source>
        <dbReference type="ARBA" id="ARBA00022840"/>
    </source>
</evidence>
<gene>
    <name evidence="5" type="primary">20213760</name>
    <name evidence="4" type="ORF">HELRODRAFT_65323</name>
</gene>
<dbReference type="FunCoup" id="T1FY62">
    <property type="interactions" value="1890"/>
</dbReference>
<evidence type="ECO:0000313" key="4">
    <source>
        <dbReference type="EMBL" id="ESO02696.1"/>
    </source>
</evidence>
<evidence type="ECO:0000313" key="6">
    <source>
        <dbReference type="Proteomes" id="UP000015101"/>
    </source>
</evidence>
<evidence type="ECO:0000313" key="5">
    <source>
        <dbReference type="EnsemblMetazoa" id="HelroP65323"/>
    </source>
</evidence>
<reference evidence="6" key="1">
    <citation type="submission" date="2012-12" db="EMBL/GenBank/DDBJ databases">
        <authorList>
            <person name="Hellsten U."/>
            <person name="Grimwood J."/>
            <person name="Chapman J.A."/>
            <person name="Shapiro H."/>
            <person name="Aerts A."/>
            <person name="Otillar R.P."/>
            <person name="Terry A.Y."/>
            <person name="Boore J.L."/>
            <person name="Simakov O."/>
            <person name="Marletaz F."/>
            <person name="Cho S.-J."/>
            <person name="Edsinger-Gonzales E."/>
            <person name="Havlak P."/>
            <person name="Kuo D.-H."/>
            <person name="Larsson T."/>
            <person name="Lv J."/>
            <person name="Arendt D."/>
            <person name="Savage R."/>
            <person name="Osoegawa K."/>
            <person name="de Jong P."/>
            <person name="Lindberg D.R."/>
            <person name="Seaver E.C."/>
            <person name="Weisblat D.A."/>
            <person name="Putnam N.H."/>
            <person name="Grigoriev I.V."/>
            <person name="Rokhsar D.S."/>
        </authorList>
    </citation>
    <scope>NUCLEOTIDE SEQUENCE</scope>
</reference>
<dbReference type="GO" id="GO:0005524">
    <property type="term" value="F:ATP binding"/>
    <property type="evidence" value="ECO:0007669"/>
    <property type="project" value="UniProtKB-KW"/>
</dbReference>
<dbReference type="NCBIfam" id="NF040713">
    <property type="entry name" value="ZapE"/>
    <property type="match status" value="1"/>
</dbReference>
<dbReference type="OMA" id="ARRFINM"/>
<evidence type="ECO:0000256" key="1">
    <source>
        <dbReference type="ARBA" id="ARBA00010322"/>
    </source>
</evidence>
<dbReference type="GO" id="GO:0016887">
    <property type="term" value="F:ATP hydrolysis activity"/>
    <property type="evidence" value="ECO:0000318"/>
    <property type="project" value="GO_Central"/>
</dbReference>
<comment type="similarity">
    <text evidence="1">Belongs to the AFG1 ATPase family.</text>
</comment>
<evidence type="ECO:0008006" key="7">
    <source>
        <dbReference type="Google" id="ProtNLM"/>
    </source>
</evidence>
<dbReference type="AlphaFoldDB" id="T1FY62"/>
<organism evidence="5 6">
    <name type="scientific">Helobdella robusta</name>
    <name type="common">Californian leech</name>
    <dbReference type="NCBI Taxonomy" id="6412"/>
    <lineage>
        <taxon>Eukaryota</taxon>
        <taxon>Metazoa</taxon>
        <taxon>Spiralia</taxon>
        <taxon>Lophotrochozoa</taxon>
        <taxon>Annelida</taxon>
        <taxon>Clitellata</taxon>
        <taxon>Hirudinea</taxon>
        <taxon>Rhynchobdellida</taxon>
        <taxon>Glossiphoniidae</taxon>
        <taxon>Helobdella</taxon>
    </lineage>
</organism>
<name>T1FY62_HELRO</name>
<sequence length="421" mass="48372">PTHVYDKKLSSGELSLDINQQAVVKCLDAFYEDVINYKHQIGGDSPFSGNKKYTESPLGMYLYGGVGCGKTMLMDMFYNIVDIDKSRKKRVHFHEFMLDVHKQIFIQKQKTAQEGFNLNRSQPYDPIAPVAFDISRQVTLLCFDEFQVTDIADAMILKRLFFHLWKNGVVIFATSNRRPDDLYKNGLQRFHFLPFISLLKANCRIINLSSIDYRRLAIPADGDTYFSATECNTKYQMDKAYDELVSRSAGVEEKRTIEVMGRFLTFEKTCGDILDTTFQDLCARPLGAVDYLEICRNFRVVLIRDIPQMSLTMRSETRRFITLIDTLYDNNVKAIFSAETGLDDLFVAGGITEEDKHNMRVIIGDLNIKKGSRDELASLFTGEEETFAFDRVVSRIMDMRSASYWMKDQPINEPTQRAARS</sequence>
<evidence type="ECO:0000256" key="2">
    <source>
        <dbReference type="ARBA" id="ARBA00022741"/>
    </source>
</evidence>
<dbReference type="EMBL" id="AMQM01000991">
    <property type="status" value="NOT_ANNOTATED_CDS"/>
    <property type="molecule type" value="Genomic_DNA"/>
</dbReference>
<dbReference type="eggNOG" id="KOG2383">
    <property type="taxonomic scope" value="Eukaryota"/>
</dbReference>
<dbReference type="PANTHER" id="PTHR12169:SF6">
    <property type="entry name" value="AFG1-LIKE ATPASE"/>
    <property type="match status" value="1"/>
</dbReference>
<keyword evidence="6" id="KW-1185">Reference proteome</keyword>
<reference evidence="5" key="3">
    <citation type="submission" date="2015-06" db="UniProtKB">
        <authorList>
            <consortium name="EnsemblMetazoa"/>
        </authorList>
    </citation>
    <scope>IDENTIFICATION</scope>
</reference>
<dbReference type="HOGENOM" id="CLU_008681_3_0_1"/>
<dbReference type="GeneID" id="20213760"/>
<dbReference type="PANTHER" id="PTHR12169">
    <property type="entry name" value="ATPASE N2B"/>
    <property type="match status" value="1"/>
</dbReference>
<reference evidence="4 6" key="2">
    <citation type="journal article" date="2013" name="Nature">
        <title>Insights into bilaterian evolution from three spiralian genomes.</title>
        <authorList>
            <person name="Simakov O."/>
            <person name="Marletaz F."/>
            <person name="Cho S.J."/>
            <person name="Edsinger-Gonzales E."/>
            <person name="Havlak P."/>
            <person name="Hellsten U."/>
            <person name="Kuo D.H."/>
            <person name="Larsson T."/>
            <person name="Lv J."/>
            <person name="Arendt D."/>
            <person name="Savage R."/>
            <person name="Osoegawa K."/>
            <person name="de Jong P."/>
            <person name="Grimwood J."/>
            <person name="Chapman J.A."/>
            <person name="Shapiro H."/>
            <person name="Aerts A."/>
            <person name="Otillar R.P."/>
            <person name="Terry A.Y."/>
            <person name="Boore J.L."/>
            <person name="Grigoriev I.V."/>
            <person name="Lindberg D.R."/>
            <person name="Seaver E.C."/>
            <person name="Weisblat D.A."/>
            <person name="Putnam N.H."/>
            <person name="Rokhsar D.S."/>
        </authorList>
    </citation>
    <scope>NUCLEOTIDE SEQUENCE</scope>
</reference>
<dbReference type="Proteomes" id="UP000015101">
    <property type="component" value="Unassembled WGS sequence"/>
</dbReference>
<dbReference type="STRING" id="6412.T1FY62"/>
<keyword evidence="2" id="KW-0547">Nucleotide-binding</keyword>
<dbReference type="RefSeq" id="XP_009020104.1">
    <property type="nucleotide sequence ID" value="XM_009021856.1"/>
</dbReference>
<dbReference type="InParanoid" id="T1FY62"/>
<dbReference type="SUPFAM" id="SSF52540">
    <property type="entry name" value="P-loop containing nucleoside triphosphate hydrolases"/>
    <property type="match status" value="1"/>
</dbReference>
<dbReference type="Gene3D" id="3.40.50.300">
    <property type="entry name" value="P-loop containing nucleotide triphosphate hydrolases"/>
    <property type="match status" value="1"/>
</dbReference>
<dbReference type="InterPro" id="IPR005654">
    <property type="entry name" value="ATPase_AFG1-like"/>
</dbReference>
<keyword evidence="3" id="KW-0067">ATP-binding</keyword>
<proteinExistence type="inferred from homology"/>
<dbReference type="KEGG" id="hro:HELRODRAFT_65323"/>
<dbReference type="CTD" id="20213760"/>
<dbReference type="EMBL" id="KB096742">
    <property type="protein sequence ID" value="ESO02696.1"/>
    <property type="molecule type" value="Genomic_DNA"/>
</dbReference>
<dbReference type="EnsemblMetazoa" id="HelroT65323">
    <property type="protein sequence ID" value="HelroP65323"/>
    <property type="gene ID" value="HelroG65323"/>
</dbReference>
<dbReference type="Pfam" id="PF03969">
    <property type="entry name" value="AFG1_ATPase"/>
    <property type="match status" value="1"/>
</dbReference>